<dbReference type="Pfam" id="PF00069">
    <property type="entry name" value="Pkinase"/>
    <property type="match status" value="1"/>
</dbReference>
<evidence type="ECO:0000256" key="4">
    <source>
        <dbReference type="ARBA" id="ARBA00022741"/>
    </source>
</evidence>
<evidence type="ECO:0000256" key="5">
    <source>
        <dbReference type="ARBA" id="ARBA00022777"/>
    </source>
</evidence>
<feature type="region of interest" description="Disordered" evidence="7">
    <location>
        <begin position="313"/>
        <end position="354"/>
    </location>
</feature>
<sequence>MGRRTIIGDRYELDPVSRRAGGMGEVWFGYDKRLDRPVAVKFIRIDRQADGRPDDELTKRFVRESRITARLEHPGVPTVYDCGSHGDDLYLVMQLINGCPVSSLLDEAQVPVAWAVAIAAQVCSVLAVAHAGSLVHRDLKPSNLMLCPDGTVKVLDFGIAAALGPNVATKLTGTGVVVGTPAYMAPEQAMNGVTSRRSDLYSLGVVLDEMLAGDNQFAGPTALASMRNHTDVAPRPLRERRRDVPEGLERLVLWLLAKTPDKRPPSADVVYERLMDFCRSLPPFPGYVNLGAPHPVRMYAAVVGRIAADEVAGGRGVPDTPVSGRPAAETGQLASPQADGIRRDKEGGRTEQSGEVVRSGWAAIAFARKDAAALKAESRFSQAVEVLADALEGAARAFGPKDPAVIDLRIELADALFLGGDYRRAAPEFRRLAADLAEREGPEHDLVLRCRLMEANCHAAVGETNLALTQLGALLDDERRFGVDEDRTLELRRQIGLLELGSGRRSRAKATLSDLLRDLERRYGPRHPTVDKVREILESLDDL</sequence>
<comment type="caution">
    <text evidence="9">The sequence shown here is derived from an EMBL/GenBank/DDBJ whole genome shotgun (WGS) entry which is preliminary data.</text>
</comment>
<dbReference type="PANTHER" id="PTHR43289:SF6">
    <property type="entry name" value="SERINE_THREONINE-PROTEIN KINASE NEKL-3"/>
    <property type="match status" value="1"/>
</dbReference>
<dbReference type="PROSITE" id="PS50011">
    <property type="entry name" value="PROTEIN_KINASE_DOM"/>
    <property type="match status" value="1"/>
</dbReference>
<dbReference type="Gene3D" id="3.30.200.20">
    <property type="entry name" value="Phosphorylase Kinase, domain 1"/>
    <property type="match status" value="1"/>
</dbReference>
<evidence type="ECO:0000256" key="1">
    <source>
        <dbReference type="ARBA" id="ARBA00012513"/>
    </source>
</evidence>
<keyword evidence="5 9" id="KW-0418">Kinase</keyword>
<feature type="compositionally biased region" description="Basic and acidic residues" evidence="7">
    <location>
        <begin position="340"/>
        <end position="349"/>
    </location>
</feature>
<dbReference type="GO" id="GO:0004674">
    <property type="term" value="F:protein serine/threonine kinase activity"/>
    <property type="evidence" value="ECO:0007669"/>
    <property type="project" value="UniProtKB-KW"/>
</dbReference>
<dbReference type="Gene3D" id="1.25.40.10">
    <property type="entry name" value="Tetratricopeptide repeat domain"/>
    <property type="match status" value="1"/>
</dbReference>
<keyword evidence="10" id="KW-1185">Reference proteome</keyword>
<dbReference type="SMART" id="SM00220">
    <property type="entry name" value="S_TKc"/>
    <property type="match status" value="1"/>
</dbReference>
<evidence type="ECO:0000256" key="7">
    <source>
        <dbReference type="SAM" id="MobiDB-lite"/>
    </source>
</evidence>
<dbReference type="SUPFAM" id="SSF56112">
    <property type="entry name" value="Protein kinase-like (PK-like)"/>
    <property type="match status" value="1"/>
</dbReference>
<proteinExistence type="predicted"/>
<dbReference type="CDD" id="cd14014">
    <property type="entry name" value="STKc_PknB_like"/>
    <property type="match status" value="1"/>
</dbReference>
<reference evidence="10" key="1">
    <citation type="journal article" date="2019" name="Int. J. Syst. Evol. Microbiol.">
        <title>The Global Catalogue of Microorganisms (GCM) 10K type strain sequencing project: providing services to taxonomists for standard genome sequencing and annotation.</title>
        <authorList>
            <consortium name="The Broad Institute Genomics Platform"/>
            <consortium name="The Broad Institute Genome Sequencing Center for Infectious Disease"/>
            <person name="Wu L."/>
            <person name="Ma J."/>
        </authorList>
    </citation>
    <scope>NUCLEOTIDE SEQUENCE [LARGE SCALE GENOMIC DNA]</scope>
    <source>
        <strain evidence="10">JCM 17388</strain>
    </source>
</reference>
<dbReference type="Proteomes" id="UP001501251">
    <property type="component" value="Unassembled WGS sequence"/>
</dbReference>
<evidence type="ECO:0000256" key="6">
    <source>
        <dbReference type="ARBA" id="ARBA00022840"/>
    </source>
</evidence>
<keyword evidence="2 9" id="KW-0723">Serine/threonine-protein kinase</keyword>
<feature type="domain" description="Protein kinase" evidence="8">
    <location>
        <begin position="12"/>
        <end position="275"/>
    </location>
</feature>
<dbReference type="EMBL" id="BAABAQ010000003">
    <property type="protein sequence ID" value="GAA4188088.1"/>
    <property type="molecule type" value="Genomic_DNA"/>
</dbReference>
<dbReference type="SUPFAM" id="SSF48452">
    <property type="entry name" value="TPR-like"/>
    <property type="match status" value="1"/>
</dbReference>
<name>A0ABP8AQM5_9ACTN</name>
<keyword evidence="3" id="KW-0808">Transferase</keyword>
<dbReference type="PANTHER" id="PTHR43289">
    <property type="entry name" value="MITOGEN-ACTIVATED PROTEIN KINASE KINASE KINASE 20-RELATED"/>
    <property type="match status" value="1"/>
</dbReference>
<dbReference type="EC" id="2.7.11.1" evidence="1"/>
<gene>
    <name evidence="9" type="primary">pkaE_1</name>
    <name evidence="9" type="ORF">GCM10022252_22750</name>
</gene>
<dbReference type="InterPro" id="IPR000719">
    <property type="entry name" value="Prot_kinase_dom"/>
</dbReference>
<dbReference type="InterPro" id="IPR011009">
    <property type="entry name" value="Kinase-like_dom_sf"/>
</dbReference>
<evidence type="ECO:0000259" key="8">
    <source>
        <dbReference type="PROSITE" id="PS50011"/>
    </source>
</evidence>
<organism evidence="9 10">
    <name type="scientific">Streptosporangium oxazolinicum</name>
    <dbReference type="NCBI Taxonomy" id="909287"/>
    <lineage>
        <taxon>Bacteria</taxon>
        <taxon>Bacillati</taxon>
        <taxon>Actinomycetota</taxon>
        <taxon>Actinomycetes</taxon>
        <taxon>Streptosporangiales</taxon>
        <taxon>Streptosporangiaceae</taxon>
        <taxon>Streptosporangium</taxon>
    </lineage>
</organism>
<evidence type="ECO:0000256" key="3">
    <source>
        <dbReference type="ARBA" id="ARBA00022679"/>
    </source>
</evidence>
<evidence type="ECO:0000313" key="10">
    <source>
        <dbReference type="Proteomes" id="UP001501251"/>
    </source>
</evidence>
<keyword evidence="4" id="KW-0547">Nucleotide-binding</keyword>
<dbReference type="InterPro" id="IPR011990">
    <property type="entry name" value="TPR-like_helical_dom_sf"/>
</dbReference>
<evidence type="ECO:0000256" key="2">
    <source>
        <dbReference type="ARBA" id="ARBA00022527"/>
    </source>
</evidence>
<accession>A0ABP8AQM5</accession>
<dbReference type="Gene3D" id="1.10.510.10">
    <property type="entry name" value="Transferase(Phosphotransferase) domain 1"/>
    <property type="match status" value="1"/>
</dbReference>
<protein>
    <recommendedName>
        <fullName evidence="1">non-specific serine/threonine protein kinase</fullName>
        <ecNumber evidence="1">2.7.11.1</ecNumber>
    </recommendedName>
</protein>
<keyword evidence="6" id="KW-0067">ATP-binding</keyword>
<evidence type="ECO:0000313" key="9">
    <source>
        <dbReference type="EMBL" id="GAA4188088.1"/>
    </source>
</evidence>
<dbReference type="InterPro" id="IPR008271">
    <property type="entry name" value="Ser/Thr_kinase_AS"/>
</dbReference>
<dbReference type="PROSITE" id="PS00108">
    <property type="entry name" value="PROTEIN_KINASE_ST"/>
    <property type="match status" value="1"/>
</dbReference>